<evidence type="ECO:0000256" key="1">
    <source>
        <dbReference type="SAM" id="MobiDB-lite"/>
    </source>
</evidence>
<sequence length="273" mass="30217">MTPEPLRGADSARPDVVTNAIAVLTVLRSRKLLGPDDRWRPWELAAAIFQEAGQDGLVRAAQESGYSVQSLMTWAQTLSRFSPALRAAYPDLSAKIFEGAYRATKLFSTDAPEHDLRFWLDLAQSRHWNRDRLVHEAQTLQKQRATASTSCDAPLTVKQTQTFRPTWSRRWHVAQTVSSVQAPADRPTSSSPPAPPTAEPTPATLNVPVPDAFAAAARAWRTLAAESLSVTERASLALRFQQSLADAVAVFNTYWSPYFLEHLTLTSHPVEVD</sequence>
<feature type="region of interest" description="Disordered" evidence="1">
    <location>
        <begin position="177"/>
        <end position="206"/>
    </location>
</feature>
<gene>
    <name evidence="2" type="ORF">HIJ39_18970</name>
</gene>
<proteinExistence type="predicted"/>
<comment type="caution">
    <text evidence="2">The sequence shown here is derived from an EMBL/GenBank/DDBJ whole genome shotgun (WGS) entry which is preliminary data.</text>
</comment>
<accession>A0A7Y0Q3M0</accession>
<evidence type="ECO:0000313" key="3">
    <source>
        <dbReference type="Proteomes" id="UP000533476"/>
    </source>
</evidence>
<dbReference type="AlphaFoldDB" id="A0A7Y0Q3M0"/>
<dbReference type="RefSeq" id="WP_169102502.1">
    <property type="nucleotide sequence ID" value="NZ_JABBVZ010000108.1"/>
</dbReference>
<feature type="compositionally biased region" description="Pro residues" evidence="1">
    <location>
        <begin position="190"/>
        <end position="199"/>
    </location>
</feature>
<reference evidence="2 3" key="1">
    <citation type="submission" date="2020-04" db="EMBL/GenBank/DDBJ databases">
        <authorList>
            <person name="Zhang R."/>
            <person name="Schippers A."/>
        </authorList>
    </citation>
    <scope>NUCLEOTIDE SEQUENCE [LARGE SCALE GENOMIC DNA]</scope>
    <source>
        <strain evidence="2 3">DSM 109850</strain>
    </source>
</reference>
<protein>
    <submittedName>
        <fullName evidence="2">Uncharacterized protein</fullName>
    </submittedName>
</protein>
<keyword evidence="3" id="KW-1185">Reference proteome</keyword>
<name>A0A7Y0Q3M0_9FIRM</name>
<dbReference type="EMBL" id="JABBVZ010000108">
    <property type="protein sequence ID" value="NMP24408.1"/>
    <property type="molecule type" value="Genomic_DNA"/>
</dbReference>
<organism evidence="2 3">
    <name type="scientific">Sulfobacillus harzensis</name>
    <dbReference type="NCBI Taxonomy" id="2729629"/>
    <lineage>
        <taxon>Bacteria</taxon>
        <taxon>Bacillati</taxon>
        <taxon>Bacillota</taxon>
        <taxon>Clostridia</taxon>
        <taxon>Eubacteriales</taxon>
        <taxon>Clostridiales Family XVII. Incertae Sedis</taxon>
        <taxon>Sulfobacillus</taxon>
    </lineage>
</organism>
<dbReference type="Proteomes" id="UP000533476">
    <property type="component" value="Unassembled WGS sequence"/>
</dbReference>
<evidence type="ECO:0000313" key="2">
    <source>
        <dbReference type="EMBL" id="NMP24408.1"/>
    </source>
</evidence>